<keyword evidence="5 9" id="KW-0808">Transferase</keyword>
<reference evidence="20 21" key="3">
    <citation type="submission" date="2018-08" db="EMBL/GenBank/DDBJ databases">
        <title>A genome reference for cultivated species of the human gut microbiota.</title>
        <authorList>
            <person name="Zou Y."/>
            <person name="Xue W."/>
            <person name="Luo G."/>
        </authorList>
    </citation>
    <scope>NUCLEOTIDE SEQUENCE [LARGE SCALE GENOMIC DNA]</scope>
    <source>
        <strain evidence="16 23">AF05-4</strain>
        <strain evidence="15 21">AF25-6</strain>
        <strain evidence="18 22">AF35-20</strain>
        <strain evidence="17 20">AM25-16</strain>
    </source>
</reference>
<dbReference type="InterPro" id="IPR036217">
    <property type="entry name" value="MethylDNA_cys_MeTrfase_DNAb"/>
</dbReference>
<evidence type="ECO:0000313" key="21">
    <source>
        <dbReference type="Proteomes" id="UP000284161"/>
    </source>
</evidence>
<comment type="caution">
    <text evidence="14">The sequence shown here is derived from an EMBL/GenBank/DDBJ whole genome shotgun (WGS) entry which is preliminary data.</text>
</comment>
<protein>
    <recommendedName>
        <fullName evidence="9">Methylated-DNA--protein-cysteine methyltransferase</fullName>
        <ecNumber evidence="9">2.1.1.63</ecNumber>
    </recommendedName>
    <alternativeName>
        <fullName evidence="9">6-O-methylguanine-DNA methyltransferase</fullName>
        <shortName evidence="9">MGMT</shortName>
    </alternativeName>
    <alternativeName>
        <fullName evidence="9">O-6-methylguanine-DNA-alkyltransferase</fullName>
    </alternativeName>
</protein>
<keyword evidence="7 9" id="KW-0234">DNA repair</keyword>
<comment type="catalytic activity">
    <reaction evidence="8 9">
        <text>a 6-O-methyl-2'-deoxyguanosine in DNA + L-cysteinyl-[protein] = S-methyl-L-cysteinyl-[protein] + a 2'-deoxyguanosine in DNA</text>
        <dbReference type="Rhea" id="RHEA:24000"/>
        <dbReference type="Rhea" id="RHEA-COMP:10131"/>
        <dbReference type="Rhea" id="RHEA-COMP:10132"/>
        <dbReference type="Rhea" id="RHEA-COMP:11367"/>
        <dbReference type="Rhea" id="RHEA-COMP:11368"/>
        <dbReference type="ChEBI" id="CHEBI:29950"/>
        <dbReference type="ChEBI" id="CHEBI:82612"/>
        <dbReference type="ChEBI" id="CHEBI:85445"/>
        <dbReference type="ChEBI" id="CHEBI:85448"/>
        <dbReference type="EC" id="2.1.1.63"/>
    </reaction>
</comment>
<comment type="miscellaneous">
    <text evidence="9">This enzyme catalyzes only one turnover and therefore is not strictly catalytic. According to one definition, an enzyme is a biocatalyst that acts repeatedly and over many reaction cycles.</text>
</comment>
<dbReference type="EMBL" id="WCLP01000009">
    <property type="protein sequence ID" value="KAB5282903.1"/>
    <property type="molecule type" value="Genomic_DNA"/>
</dbReference>
<evidence type="ECO:0000256" key="3">
    <source>
        <dbReference type="ARBA" id="ARBA00022490"/>
    </source>
</evidence>
<comment type="similarity">
    <text evidence="2 9">Belongs to the MGMT family.</text>
</comment>
<evidence type="ECO:0000256" key="5">
    <source>
        <dbReference type="ARBA" id="ARBA00022679"/>
    </source>
</evidence>
<dbReference type="Gene3D" id="1.10.10.10">
    <property type="entry name" value="Winged helix-like DNA-binding domain superfamily/Winged helix DNA-binding domain"/>
    <property type="match status" value="1"/>
</dbReference>
<dbReference type="Proteomes" id="UP000056419">
    <property type="component" value="Unassembled WGS sequence"/>
</dbReference>
<evidence type="ECO:0000259" key="10">
    <source>
        <dbReference type="Pfam" id="PF01035"/>
    </source>
</evidence>
<dbReference type="PANTHER" id="PTHR10815:SF5">
    <property type="entry name" value="METHYLATED-DNA--PROTEIN-CYSTEINE METHYLTRANSFERASE"/>
    <property type="match status" value="1"/>
</dbReference>
<reference evidence="24 25" key="4">
    <citation type="journal article" date="2019" name="Nat. Med.">
        <title>A library of human gut bacterial isolates paired with longitudinal multiomics data enables mechanistic microbiome research.</title>
        <authorList>
            <person name="Poyet M."/>
            <person name="Groussin M."/>
            <person name="Gibbons S.M."/>
            <person name="Avila-Pacheco J."/>
            <person name="Jiang X."/>
            <person name="Kearney S.M."/>
            <person name="Perrotta A.R."/>
            <person name="Berdy B."/>
            <person name="Zhao S."/>
            <person name="Lieberman T.D."/>
            <person name="Swanson P.K."/>
            <person name="Smith M."/>
            <person name="Roesemann S."/>
            <person name="Alexander J.E."/>
            <person name="Rich S.A."/>
            <person name="Livny J."/>
            <person name="Vlamakis H."/>
            <person name="Clish C."/>
            <person name="Bullock K."/>
            <person name="Deik A."/>
            <person name="Scott J."/>
            <person name="Pierce K.A."/>
            <person name="Xavier R.J."/>
            <person name="Alm E.J."/>
        </authorList>
    </citation>
    <scope>NUCLEOTIDE SEQUENCE [LARGE SCALE GENOMIC DNA]</scope>
    <source>
        <strain evidence="12 24">BIOML-A17</strain>
        <strain evidence="13 25">BIOML-A6</strain>
    </source>
</reference>
<dbReference type="InterPro" id="IPR008332">
    <property type="entry name" value="MethylG_MeTrfase_N"/>
</dbReference>
<evidence type="ECO:0000256" key="4">
    <source>
        <dbReference type="ARBA" id="ARBA00022603"/>
    </source>
</evidence>
<organism evidence="14 19">
    <name type="scientific">Bacteroides stercoris</name>
    <dbReference type="NCBI Taxonomy" id="46506"/>
    <lineage>
        <taxon>Bacteria</taxon>
        <taxon>Pseudomonadati</taxon>
        <taxon>Bacteroidota</taxon>
        <taxon>Bacteroidia</taxon>
        <taxon>Bacteroidales</taxon>
        <taxon>Bacteroidaceae</taxon>
        <taxon>Bacteroides</taxon>
    </lineage>
</organism>
<dbReference type="Gene3D" id="3.30.160.70">
    <property type="entry name" value="Methylated DNA-protein cysteine methyltransferase domain"/>
    <property type="match status" value="1"/>
</dbReference>
<evidence type="ECO:0000313" key="14">
    <source>
        <dbReference type="EMBL" id="KWR56573.1"/>
    </source>
</evidence>
<evidence type="ECO:0000256" key="6">
    <source>
        <dbReference type="ARBA" id="ARBA00022763"/>
    </source>
</evidence>
<dbReference type="SUPFAM" id="SSF46767">
    <property type="entry name" value="Methylated DNA-protein cysteine methyltransferase, C-terminal domain"/>
    <property type="match status" value="1"/>
</dbReference>
<dbReference type="Proteomes" id="UP000284777">
    <property type="component" value="Unassembled WGS sequence"/>
</dbReference>
<evidence type="ECO:0000256" key="2">
    <source>
        <dbReference type="ARBA" id="ARBA00008711"/>
    </source>
</evidence>
<dbReference type="GO" id="GO:0005737">
    <property type="term" value="C:cytoplasm"/>
    <property type="evidence" value="ECO:0007669"/>
    <property type="project" value="UniProtKB-SubCell"/>
</dbReference>
<keyword evidence="6 9" id="KW-0227">DNA damage</keyword>
<dbReference type="InterPro" id="IPR036631">
    <property type="entry name" value="MGMT_N_sf"/>
</dbReference>
<feature type="active site" description="Nucleophile; methyl group acceptor" evidence="9">
    <location>
        <position position="141"/>
    </location>
</feature>
<dbReference type="InterPro" id="IPR014048">
    <property type="entry name" value="MethylDNA_cys_MeTrfase_DNA-bd"/>
</dbReference>
<evidence type="ECO:0000313" key="24">
    <source>
        <dbReference type="Proteomes" id="UP000440773"/>
    </source>
</evidence>
<name>A0A108TAU2_BACSE</name>
<dbReference type="GO" id="GO:0032259">
    <property type="term" value="P:methylation"/>
    <property type="evidence" value="ECO:0007669"/>
    <property type="project" value="UniProtKB-KW"/>
</dbReference>
<evidence type="ECO:0000313" key="19">
    <source>
        <dbReference type="Proteomes" id="UP000056419"/>
    </source>
</evidence>
<evidence type="ECO:0000259" key="11">
    <source>
        <dbReference type="Pfam" id="PF02870"/>
    </source>
</evidence>
<dbReference type="PATRIC" id="fig|46506.5.peg.951"/>
<accession>A0A108TAU2</accession>
<dbReference type="SUPFAM" id="SSF53155">
    <property type="entry name" value="Methylated DNA-protein cysteine methyltransferase domain"/>
    <property type="match status" value="1"/>
</dbReference>
<dbReference type="GO" id="GO:0003908">
    <property type="term" value="F:methylated-DNA-[protein]-cysteine S-methyltransferase activity"/>
    <property type="evidence" value="ECO:0007669"/>
    <property type="project" value="UniProtKB-UniRule"/>
</dbReference>
<reference evidence="14" key="2">
    <citation type="submission" date="2016-01" db="EMBL/GenBank/DDBJ databases">
        <authorList>
            <person name="McClelland M."/>
            <person name="Jain A."/>
            <person name="Saraogi P."/>
            <person name="Mendelson R."/>
            <person name="Westerman R."/>
            <person name="SanMiguel P."/>
            <person name="Csonka L."/>
        </authorList>
    </citation>
    <scope>NUCLEOTIDE SEQUENCE</scope>
    <source>
        <strain evidence="14">CL09T03C01</strain>
    </source>
</reference>
<feature type="domain" description="Methylguanine DNA methyltransferase ribonuclease-like" evidence="11">
    <location>
        <begin position="12"/>
        <end position="84"/>
    </location>
</feature>
<feature type="domain" description="Methylated-DNA-[protein]-cysteine S-methyltransferase DNA binding" evidence="10">
    <location>
        <begin position="90"/>
        <end position="170"/>
    </location>
</feature>
<evidence type="ECO:0000313" key="15">
    <source>
        <dbReference type="EMBL" id="RGR28468.1"/>
    </source>
</evidence>
<dbReference type="PROSITE" id="PS00374">
    <property type="entry name" value="MGMT"/>
    <property type="match status" value="1"/>
</dbReference>
<dbReference type="STRING" id="46506.AA415_00882"/>
<dbReference type="PANTHER" id="PTHR10815">
    <property type="entry name" value="METHYLATED-DNA--PROTEIN-CYSTEINE METHYLTRANSFERASE"/>
    <property type="match status" value="1"/>
</dbReference>
<evidence type="ECO:0000313" key="23">
    <source>
        <dbReference type="Proteomes" id="UP000284777"/>
    </source>
</evidence>
<dbReference type="Proteomes" id="UP000440773">
    <property type="component" value="Unassembled WGS sequence"/>
</dbReference>
<dbReference type="Pfam" id="PF02870">
    <property type="entry name" value="Methyltransf_1N"/>
    <property type="match status" value="1"/>
</dbReference>
<dbReference type="NCBIfam" id="TIGR00589">
    <property type="entry name" value="ogt"/>
    <property type="match status" value="1"/>
</dbReference>
<evidence type="ECO:0000313" key="25">
    <source>
        <dbReference type="Proteomes" id="UP000467334"/>
    </source>
</evidence>
<comment type="function">
    <text evidence="9">Involved in the cellular defense against the biological effects of O6-methylguanine (O6-MeG) and O4-methylthymine (O4-MeT) in DNA. Repairs the methylated nucleobase in DNA by stoichiometrically transferring the methyl group to a cysteine residue in the enzyme. This is a suicide reaction: the enzyme is irreversibly inactivated.</text>
</comment>
<dbReference type="FunFam" id="1.10.10.10:FF:000214">
    <property type="entry name" value="Methylated-DNA--protein-cysteine methyltransferase"/>
    <property type="match status" value="1"/>
</dbReference>
<dbReference type="EMBL" id="LRGC01000003">
    <property type="protein sequence ID" value="KWR56573.1"/>
    <property type="molecule type" value="Genomic_DNA"/>
</dbReference>
<evidence type="ECO:0000313" key="22">
    <source>
        <dbReference type="Proteomes" id="UP000284604"/>
    </source>
</evidence>
<evidence type="ECO:0000313" key="13">
    <source>
        <dbReference type="EMBL" id="KAB5315494.1"/>
    </source>
</evidence>
<evidence type="ECO:0000256" key="9">
    <source>
        <dbReference type="HAMAP-Rule" id="MF_00772"/>
    </source>
</evidence>
<comment type="catalytic activity">
    <reaction evidence="1 9">
        <text>a 4-O-methyl-thymidine in DNA + L-cysteinyl-[protein] = a thymidine in DNA + S-methyl-L-cysteinyl-[protein]</text>
        <dbReference type="Rhea" id="RHEA:53428"/>
        <dbReference type="Rhea" id="RHEA-COMP:10131"/>
        <dbReference type="Rhea" id="RHEA-COMP:10132"/>
        <dbReference type="Rhea" id="RHEA-COMP:13555"/>
        <dbReference type="Rhea" id="RHEA-COMP:13556"/>
        <dbReference type="ChEBI" id="CHEBI:29950"/>
        <dbReference type="ChEBI" id="CHEBI:82612"/>
        <dbReference type="ChEBI" id="CHEBI:137386"/>
        <dbReference type="ChEBI" id="CHEBI:137387"/>
        <dbReference type="EC" id="2.1.1.63"/>
    </reaction>
</comment>
<dbReference type="AlphaFoldDB" id="A0A108TAU2"/>
<proteinExistence type="inferred from homology"/>
<evidence type="ECO:0000313" key="17">
    <source>
        <dbReference type="EMBL" id="RHF78017.1"/>
    </source>
</evidence>
<evidence type="ECO:0000313" key="12">
    <source>
        <dbReference type="EMBL" id="KAB5282903.1"/>
    </source>
</evidence>
<dbReference type="Proteomes" id="UP000284161">
    <property type="component" value="Unassembled WGS sequence"/>
</dbReference>
<dbReference type="Proteomes" id="UP000283762">
    <property type="component" value="Unassembled WGS sequence"/>
</dbReference>
<comment type="subcellular location">
    <subcellularLocation>
        <location evidence="9">Cytoplasm</location>
    </subcellularLocation>
</comment>
<dbReference type="EMBL" id="QRPN01000002">
    <property type="protein sequence ID" value="RHM22116.1"/>
    <property type="molecule type" value="Genomic_DNA"/>
</dbReference>
<dbReference type="InterPro" id="IPR023546">
    <property type="entry name" value="MGMT"/>
</dbReference>
<evidence type="ECO:0000313" key="18">
    <source>
        <dbReference type="EMBL" id="RHM22116.1"/>
    </source>
</evidence>
<dbReference type="Proteomes" id="UP000284604">
    <property type="component" value="Unassembled WGS sequence"/>
</dbReference>
<evidence type="ECO:0000256" key="1">
    <source>
        <dbReference type="ARBA" id="ARBA00001286"/>
    </source>
</evidence>
<dbReference type="EMBL" id="QSBD01000009">
    <property type="protein sequence ID" value="RGW97572.1"/>
    <property type="molecule type" value="Genomic_DNA"/>
</dbReference>
<gene>
    <name evidence="14" type="primary">ogt_1</name>
    <name evidence="14" type="ORF">AA415_00882</name>
    <name evidence="17" type="ORF">DW668_01955</name>
    <name evidence="16" type="ORF">DWV41_07875</name>
    <name evidence="15" type="ORF">DWY58_06660</name>
    <name evidence="18" type="ORF">DWZ78_02850</name>
    <name evidence="13" type="ORF">F9958_05035</name>
    <name evidence="12" type="ORF">F9962_04925</name>
</gene>
<dbReference type="EMBL" id="QRHJ01000003">
    <property type="protein sequence ID" value="RHF78017.1"/>
    <property type="molecule type" value="Genomic_DNA"/>
</dbReference>
<evidence type="ECO:0000313" key="20">
    <source>
        <dbReference type="Proteomes" id="UP000283762"/>
    </source>
</evidence>
<dbReference type="InterPro" id="IPR001497">
    <property type="entry name" value="MethylDNA_cys_MeTrfase_AS"/>
</dbReference>
<keyword evidence="3 9" id="KW-0963">Cytoplasm</keyword>
<dbReference type="EMBL" id="QRUB01000004">
    <property type="protein sequence ID" value="RGR28468.1"/>
    <property type="molecule type" value="Genomic_DNA"/>
</dbReference>
<reference evidence="14 19" key="1">
    <citation type="journal article" date="2016" name="BMC Genomics">
        <title>Type VI secretion systems of human gut Bacteroidales segregate into three genetic architectures, two of which are contained on mobile genetic elements.</title>
        <authorList>
            <person name="Coyne M.J."/>
            <person name="Roelofs K.G."/>
            <person name="Comstock L.E."/>
        </authorList>
    </citation>
    <scope>NUCLEOTIDE SEQUENCE [LARGE SCALE GENOMIC DNA]</scope>
    <source>
        <strain evidence="14 19">CL09T03C01</strain>
    </source>
</reference>
<sequence>MKDKNKIIVNPYQSPCGVLLLGSIGDKLCLCDWRTEKHSARVDNRLKRMWNAEFEEGTSAVIESARQQLDEYFAGKRQTFDIPLLFIGTDFQKTVWSELLKIPFGTSVSYGEVARRIGRPAAVRAVANANGANPMSIFVPCHRVIGSDRSLTGYGGGLGSKQRLLELEGVL</sequence>
<dbReference type="InterPro" id="IPR036388">
    <property type="entry name" value="WH-like_DNA-bd_sf"/>
</dbReference>
<evidence type="ECO:0000256" key="8">
    <source>
        <dbReference type="ARBA" id="ARBA00049348"/>
    </source>
</evidence>
<dbReference type="GO" id="GO:0006307">
    <property type="term" value="P:DNA alkylation repair"/>
    <property type="evidence" value="ECO:0007669"/>
    <property type="project" value="UniProtKB-UniRule"/>
</dbReference>
<evidence type="ECO:0000256" key="7">
    <source>
        <dbReference type="ARBA" id="ARBA00023204"/>
    </source>
</evidence>
<dbReference type="GeneID" id="31798439"/>
<evidence type="ECO:0000313" key="16">
    <source>
        <dbReference type="EMBL" id="RGW97572.1"/>
    </source>
</evidence>
<dbReference type="HAMAP" id="MF_00772">
    <property type="entry name" value="OGT"/>
    <property type="match status" value="1"/>
</dbReference>
<dbReference type="EC" id="2.1.1.63" evidence="9"/>
<dbReference type="EMBL" id="WCLE01000007">
    <property type="protein sequence ID" value="KAB5315494.1"/>
    <property type="molecule type" value="Genomic_DNA"/>
</dbReference>
<dbReference type="RefSeq" id="WP_005657364.1">
    <property type="nucleotide sequence ID" value="NZ_BAABYC010000001.1"/>
</dbReference>
<dbReference type="Pfam" id="PF01035">
    <property type="entry name" value="DNA_binding_1"/>
    <property type="match status" value="1"/>
</dbReference>
<keyword evidence="4 9" id="KW-0489">Methyltransferase</keyword>
<dbReference type="CDD" id="cd06445">
    <property type="entry name" value="ATase"/>
    <property type="match status" value="1"/>
</dbReference>
<keyword evidence="19" id="KW-1185">Reference proteome</keyword>
<dbReference type="Proteomes" id="UP000467334">
    <property type="component" value="Unassembled WGS sequence"/>
</dbReference>